<name>A0A0W8FQK8_9ZZZZ</name>
<proteinExistence type="predicted"/>
<evidence type="ECO:0000313" key="1">
    <source>
        <dbReference type="EMBL" id="KUG23208.1"/>
    </source>
</evidence>
<sequence>MDFLIKARLNSKVVIASVDGEWNKATFLLMRKKVFNLLKSINARHVLLDVRRLKGKISTMEFFKIAASGSFEIKMATVYSEKINIDETIKFSRTVALNRGRLIKAFSDVSEAKKWLNFPELEYE</sequence>
<organism evidence="1">
    <name type="scientific">hydrocarbon metagenome</name>
    <dbReference type="NCBI Taxonomy" id="938273"/>
    <lineage>
        <taxon>unclassified sequences</taxon>
        <taxon>metagenomes</taxon>
        <taxon>ecological metagenomes</taxon>
    </lineage>
</organism>
<dbReference type="EMBL" id="LNQE01000916">
    <property type="protein sequence ID" value="KUG23208.1"/>
    <property type="molecule type" value="Genomic_DNA"/>
</dbReference>
<gene>
    <name evidence="1" type="ORF">ASZ90_007012</name>
</gene>
<comment type="caution">
    <text evidence="1">The sequence shown here is derived from an EMBL/GenBank/DDBJ whole genome shotgun (WGS) entry which is preliminary data.</text>
</comment>
<reference evidence="1" key="1">
    <citation type="journal article" date="2015" name="Proc. Natl. Acad. Sci. U.S.A.">
        <title>Networks of energetic and metabolic interactions define dynamics in microbial communities.</title>
        <authorList>
            <person name="Embree M."/>
            <person name="Liu J.K."/>
            <person name="Al-Bassam M.M."/>
            <person name="Zengler K."/>
        </authorList>
    </citation>
    <scope>NUCLEOTIDE SEQUENCE</scope>
</reference>
<dbReference type="AlphaFoldDB" id="A0A0W8FQK8"/>
<protein>
    <recommendedName>
        <fullName evidence="2">STAS/SEC14 domain-containing protein</fullName>
    </recommendedName>
</protein>
<accession>A0A0W8FQK8</accession>
<evidence type="ECO:0008006" key="2">
    <source>
        <dbReference type="Google" id="ProtNLM"/>
    </source>
</evidence>